<name>A0A7W7VBE3_9PSEU</name>
<evidence type="ECO:0000256" key="2">
    <source>
        <dbReference type="PROSITE-ProRule" id="PRU00335"/>
    </source>
</evidence>
<evidence type="ECO:0000313" key="5">
    <source>
        <dbReference type="Proteomes" id="UP000520767"/>
    </source>
</evidence>
<dbReference type="PRINTS" id="PR00455">
    <property type="entry name" value="HTHTETR"/>
</dbReference>
<proteinExistence type="predicted"/>
<dbReference type="GO" id="GO:0000976">
    <property type="term" value="F:transcription cis-regulatory region binding"/>
    <property type="evidence" value="ECO:0007669"/>
    <property type="project" value="TreeGrafter"/>
</dbReference>
<dbReference type="InterPro" id="IPR001647">
    <property type="entry name" value="HTH_TetR"/>
</dbReference>
<accession>A0A7W7VBE3</accession>
<organism evidence="4 5">
    <name type="scientific">Actinophytocola algeriensis</name>
    <dbReference type="NCBI Taxonomy" id="1768010"/>
    <lineage>
        <taxon>Bacteria</taxon>
        <taxon>Bacillati</taxon>
        <taxon>Actinomycetota</taxon>
        <taxon>Actinomycetes</taxon>
        <taxon>Pseudonocardiales</taxon>
        <taxon>Pseudonocardiaceae</taxon>
    </lineage>
</organism>
<dbReference type="PANTHER" id="PTHR30055:SF209">
    <property type="entry name" value="POSSIBLE TRANSCRIPTIONAL REGULATORY PROTEIN (PROBABLY TETR-FAMILY)"/>
    <property type="match status" value="1"/>
</dbReference>
<dbReference type="PANTHER" id="PTHR30055">
    <property type="entry name" value="HTH-TYPE TRANSCRIPTIONAL REGULATOR RUTR"/>
    <property type="match status" value="1"/>
</dbReference>
<comment type="caution">
    <text evidence="4">The sequence shown here is derived from an EMBL/GenBank/DDBJ whole genome shotgun (WGS) entry which is preliminary data.</text>
</comment>
<dbReference type="InterPro" id="IPR009057">
    <property type="entry name" value="Homeodomain-like_sf"/>
</dbReference>
<evidence type="ECO:0000256" key="1">
    <source>
        <dbReference type="ARBA" id="ARBA00023125"/>
    </source>
</evidence>
<dbReference type="PROSITE" id="PS50977">
    <property type="entry name" value="HTH_TETR_2"/>
    <property type="match status" value="1"/>
</dbReference>
<keyword evidence="1 2" id="KW-0238">DNA-binding</keyword>
<gene>
    <name evidence="4" type="ORF">FHR82_000124</name>
</gene>
<dbReference type="Pfam" id="PF00440">
    <property type="entry name" value="TetR_N"/>
    <property type="match status" value="1"/>
</dbReference>
<dbReference type="AlphaFoldDB" id="A0A7W7VBE3"/>
<dbReference type="RefSeq" id="WP_225943984.1">
    <property type="nucleotide sequence ID" value="NZ_JACHJQ010000001.1"/>
</dbReference>
<dbReference type="InterPro" id="IPR050109">
    <property type="entry name" value="HTH-type_TetR-like_transc_reg"/>
</dbReference>
<dbReference type="Proteomes" id="UP000520767">
    <property type="component" value="Unassembled WGS sequence"/>
</dbReference>
<dbReference type="Gene3D" id="1.10.357.10">
    <property type="entry name" value="Tetracycline Repressor, domain 2"/>
    <property type="match status" value="1"/>
</dbReference>
<feature type="domain" description="HTH tetR-type" evidence="3">
    <location>
        <begin position="6"/>
        <end position="66"/>
    </location>
</feature>
<evidence type="ECO:0000313" key="4">
    <source>
        <dbReference type="EMBL" id="MBB4903914.1"/>
    </source>
</evidence>
<protein>
    <submittedName>
        <fullName evidence="4">AcrR family transcriptional regulator</fullName>
    </submittedName>
</protein>
<dbReference type="EMBL" id="JACHJQ010000001">
    <property type="protein sequence ID" value="MBB4903914.1"/>
    <property type="molecule type" value="Genomic_DNA"/>
</dbReference>
<keyword evidence="5" id="KW-1185">Reference proteome</keyword>
<reference evidence="4 5" key="1">
    <citation type="submission" date="2020-08" db="EMBL/GenBank/DDBJ databases">
        <title>Genomic Encyclopedia of Type Strains, Phase III (KMG-III): the genomes of soil and plant-associated and newly described type strains.</title>
        <authorList>
            <person name="Whitman W."/>
        </authorList>
    </citation>
    <scope>NUCLEOTIDE SEQUENCE [LARGE SCALE GENOMIC DNA]</scope>
    <source>
        <strain evidence="4 5">CECT 8960</strain>
    </source>
</reference>
<sequence length="185" mass="19471">MRADAARNQAKVLAAAQELFATRGAADVTMDDIAKAAGVGRGTLYRRFPDRASIAVALLDQHEKDLQAQLIEGPPPLGPGAPGAERLAAFYDAMLGLLDRHVHLVLGTEVGASRFATGAYGFWRAHVRSLITDLPDPDALVDVLLAPLAPDVFAHQRSLGVDLERQRSALAALAAGVLSGRGGHP</sequence>
<dbReference type="GO" id="GO:0003700">
    <property type="term" value="F:DNA-binding transcription factor activity"/>
    <property type="evidence" value="ECO:0007669"/>
    <property type="project" value="TreeGrafter"/>
</dbReference>
<feature type="DNA-binding region" description="H-T-H motif" evidence="2">
    <location>
        <begin position="29"/>
        <end position="48"/>
    </location>
</feature>
<dbReference type="SUPFAM" id="SSF46689">
    <property type="entry name" value="Homeodomain-like"/>
    <property type="match status" value="1"/>
</dbReference>
<evidence type="ECO:0000259" key="3">
    <source>
        <dbReference type="PROSITE" id="PS50977"/>
    </source>
</evidence>